<dbReference type="PANTHER" id="PTHR10795">
    <property type="entry name" value="PROPROTEIN CONVERTASE SUBTILISIN/KEXIN"/>
    <property type="match status" value="1"/>
</dbReference>
<sequence length="191" mass="21018">MTITVVILLLISFSVSTAASETSIYIIHMNLSAKPVPFSDHRTWFFTTLTSVTTGRKPKILYTYTDSVHGFSAVLTNSELQRLQQKPGYVSFTKDSPIKLHTTFSPQFIRLASNSGTWPVSSYGGGSVIGIIDTGIWPDHPSFHDEGLGSIPSRWKGKCEFNSSSVCNKKVIGARVFNKGFVSYGPQSFNL</sequence>
<gene>
    <name evidence="6" type="ORF">ERUC_LOCUS40650</name>
</gene>
<evidence type="ECO:0000256" key="2">
    <source>
        <dbReference type="ARBA" id="ARBA00022729"/>
    </source>
</evidence>
<evidence type="ECO:0000313" key="7">
    <source>
        <dbReference type="Proteomes" id="UP001642260"/>
    </source>
</evidence>
<dbReference type="Proteomes" id="UP001642260">
    <property type="component" value="Unassembled WGS sequence"/>
</dbReference>
<organism evidence="6 7">
    <name type="scientific">Eruca vesicaria subsp. sativa</name>
    <name type="common">Garden rocket</name>
    <name type="synonym">Eruca sativa</name>
    <dbReference type="NCBI Taxonomy" id="29727"/>
    <lineage>
        <taxon>Eukaryota</taxon>
        <taxon>Viridiplantae</taxon>
        <taxon>Streptophyta</taxon>
        <taxon>Embryophyta</taxon>
        <taxon>Tracheophyta</taxon>
        <taxon>Spermatophyta</taxon>
        <taxon>Magnoliopsida</taxon>
        <taxon>eudicotyledons</taxon>
        <taxon>Gunneridae</taxon>
        <taxon>Pentapetalae</taxon>
        <taxon>rosids</taxon>
        <taxon>malvids</taxon>
        <taxon>Brassicales</taxon>
        <taxon>Brassicaceae</taxon>
        <taxon>Brassiceae</taxon>
        <taxon>Eruca</taxon>
    </lineage>
</organism>
<reference evidence="6 7" key="1">
    <citation type="submission" date="2022-03" db="EMBL/GenBank/DDBJ databases">
        <authorList>
            <person name="Macdonald S."/>
            <person name="Ahmed S."/>
            <person name="Newling K."/>
        </authorList>
    </citation>
    <scope>NUCLEOTIDE SEQUENCE [LARGE SCALE GENOMIC DNA]</scope>
</reference>
<dbReference type="Gene3D" id="3.40.50.200">
    <property type="entry name" value="Peptidase S8/S53 domain"/>
    <property type="match status" value="1"/>
</dbReference>
<dbReference type="Gene3D" id="3.30.70.80">
    <property type="entry name" value="Peptidase S8 propeptide/proteinase inhibitor I9"/>
    <property type="match status" value="1"/>
</dbReference>
<comment type="caution">
    <text evidence="6">The sequence shown here is derived from an EMBL/GenBank/DDBJ whole genome shotgun (WGS) entry which is preliminary data.</text>
</comment>
<dbReference type="AlphaFoldDB" id="A0ABC8LWY6"/>
<dbReference type="InterPro" id="IPR023827">
    <property type="entry name" value="Peptidase_S8_Asp-AS"/>
</dbReference>
<keyword evidence="2 4" id="KW-0732">Signal</keyword>
<name>A0ABC8LWY6_ERUVS</name>
<dbReference type="Pfam" id="PF05922">
    <property type="entry name" value="Inhibitor_I9"/>
    <property type="match status" value="1"/>
</dbReference>
<keyword evidence="7" id="KW-1185">Reference proteome</keyword>
<accession>A0ABC8LWY6</accession>
<dbReference type="InterPro" id="IPR037045">
    <property type="entry name" value="S8pro/Inhibitor_I9_sf"/>
</dbReference>
<evidence type="ECO:0000259" key="5">
    <source>
        <dbReference type="Pfam" id="PF05922"/>
    </source>
</evidence>
<dbReference type="InterPro" id="IPR045051">
    <property type="entry name" value="SBT"/>
</dbReference>
<evidence type="ECO:0000256" key="1">
    <source>
        <dbReference type="ARBA" id="ARBA00011073"/>
    </source>
</evidence>
<evidence type="ECO:0000256" key="3">
    <source>
        <dbReference type="ARBA" id="ARBA00022801"/>
    </source>
</evidence>
<feature type="domain" description="Inhibitor I9" evidence="5">
    <location>
        <begin position="25"/>
        <end position="101"/>
    </location>
</feature>
<dbReference type="InterPro" id="IPR036852">
    <property type="entry name" value="Peptidase_S8/S53_dom_sf"/>
</dbReference>
<evidence type="ECO:0000256" key="4">
    <source>
        <dbReference type="SAM" id="SignalP"/>
    </source>
</evidence>
<dbReference type="InterPro" id="IPR010259">
    <property type="entry name" value="S8pro/Inhibitor_I9"/>
</dbReference>
<dbReference type="SUPFAM" id="SSF52743">
    <property type="entry name" value="Subtilisin-like"/>
    <property type="match status" value="1"/>
</dbReference>
<comment type="similarity">
    <text evidence="1">Belongs to the peptidase S8 family.</text>
</comment>
<dbReference type="GO" id="GO:0016787">
    <property type="term" value="F:hydrolase activity"/>
    <property type="evidence" value="ECO:0007669"/>
    <property type="project" value="UniProtKB-KW"/>
</dbReference>
<dbReference type="EMBL" id="CAKOAT010786264">
    <property type="protein sequence ID" value="CAH8388167.1"/>
    <property type="molecule type" value="Genomic_DNA"/>
</dbReference>
<dbReference type="PROSITE" id="PS00136">
    <property type="entry name" value="SUBTILASE_ASP"/>
    <property type="match status" value="1"/>
</dbReference>
<feature type="chain" id="PRO_5044757730" description="Inhibitor I9 domain-containing protein" evidence="4">
    <location>
        <begin position="19"/>
        <end position="191"/>
    </location>
</feature>
<evidence type="ECO:0000313" key="6">
    <source>
        <dbReference type="EMBL" id="CAH8388167.1"/>
    </source>
</evidence>
<keyword evidence="3" id="KW-0378">Hydrolase</keyword>
<proteinExistence type="inferred from homology"/>
<protein>
    <recommendedName>
        <fullName evidence="5">Inhibitor I9 domain-containing protein</fullName>
    </recommendedName>
</protein>
<feature type="signal peptide" evidence="4">
    <location>
        <begin position="1"/>
        <end position="18"/>
    </location>
</feature>
<dbReference type="FunFam" id="3.30.70.80:FF:000003">
    <property type="entry name" value="Subtilisin-like protease SBT1.9"/>
    <property type="match status" value="1"/>
</dbReference>